<evidence type="ECO:0000313" key="1">
    <source>
        <dbReference type="EMBL" id="GAH25691.1"/>
    </source>
</evidence>
<reference evidence="1" key="1">
    <citation type="journal article" date="2014" name="Front. Microbiol.">
        <title>High frequency of phylogenetically diverse reductive dehalogenase-homologous genes in deep subseafloor sedimentary metagenomes.</title>
        <authorList>
            <person name="Kawai M."/>
            <person name="Futagami T."/>
            <person name="Toyoda A."/>
            <person name="Takaki Y."/>
            <person name="Nishi S."/>
            <person name="Hori S."/>
            <person name="Arai W."/>
            <person name="Tsubouchi T."/>
            <person name="Morono Y."/>
            <person name="Uchiyama I."/>
            <person name="Ito T."/>
            <person name="Fujiyama A."/>
            <person name="Inagaki F."/>
            <person name="Takami H."/>
        </authorList>
    </citation>
    <scope>NUCLEOTIDE SEQUENCE</scope>
    <source>
        <strain evidence="1">Expedition CK06-06</strain>
    </source>
</reference>
<feature type="non-terminal residue" evidence="1">
    <location>
        <position position="55"/>
    </location>
</feature>
<protein>
    <submittedName>
        <fullName evidence="1">Uncharacterized protein</fullName>
    </submittedName>
</protein>
<name>X1DXE3_9ZZZZ</name>
<dbReference type="EMBL" id="BART01040058">
    <property type="protein sequence ID" value="GAH25691.1"/>
    <property type="molecule type" value="Genomic_DNA"/>
</dbReference>
<gene>
    <name evidence="1" type="ORF">S01H4_65449</name>
</gene>
<comment type="caution">
    <text evidence="1">The sequence shown here is derived from an EMBL/GenBank/DDBJ whole genome shotgun (WGS) entry which is preliminary data.</text>
</comment>
<sequence>MRLFHRSSSTPLWTYTTTSRVLKVDISASGDYIVAGTEGLFDLIWTESRLSNNYS</sequence>
<proteinExistence type="predicted"/>
<organism evidence="1">
    <name type="scientific">marine sediment metagenome</name>
    <dbReference type="NCBI Taxonomy" id="412755"/>
    <lineage>
        <taxon>unclassified sequences</taxon>
        <taxon>metagenomes</taxon>
        <taxon>ecological metagenomes</taxon>
    </lineage>
</organism>
<accession>X1DXE3</accession>
<dbReference type="AlphaFoldDB" id="X1DXE3"/>